<sequence length="268" mass="26683">MTSSPSDRPVLRLALAAEWTKFRTDATQARLLLGLVLLTVAVGAATVATTTCPAPGCGVDAPRTALTGVLVGQVAAVVLGVLTAGNEYHTGMIRTTLAAVPRRSAVLAAKALVLSAAVLVAGALAVAGSLLAARLLLPGNGPTPAHGYPALSLADGPTLRAAAGSVLYLLLVALLGLGAVTATRSSAAATGAVLGLLFVLPALAAVVADPDWQRHLRQVAPMPAGLAVQATLDTARLPIGPWAGLGVLALWAAAALALGRTVLHARDA</sequence>
<keyword evidence="1" id="KW-1133">Transmembrane helix</keyword>
<comment type="caution">
    <text evidence="2">The sequence shown here is derived from an EMBL/GenBank/DDBJ whole genome shotgun (WGS) entry which is preliminary data.</text>
</comment>
<evidence type="ECO:0000313" key="2">
    <source>
        <dbReference type="EMBL" id="GLW72665.1"/>
    </source>
</evidence>
<dbReference type="AlphaFoldDB" id="A0A9W6V519"/>
<dbReference type="EMBL" id="BSSA01000019">
    <property type="protein sequence ID" value="GLW72665.1"/>
    <property type="molecule type" value="Genomic_DNA"/>
</dbReference>
<dbReference type="Proteomes" id="UP001165041">
    <property type="component" value="Unassembled WGS sequence"/>
</dbReference>
<evidence type="ECO:0000256" key="1">
    <source>
        <dbReference type="SAM" id="Phobius"/>
    </source>
</evidence>
<name>A0A9W6V519_9ACTN</name>
<reference evidence="2" key="1">
    <citation type="submission" date="2023-02" db="EMBL/GenBank/DDBJ databases">
        <title>Kitasatospora phosalacinea NBRC 14627.</title>
        <authorList>
            <person name="Ichikawa N."/>
            <person name="Sato H."/>
            <person name="Tonouchi N."/>
        </authorList>
    </citation>
    <scope>NUCLEOTIDE SEQUENCE</scope>
    <source>
        <strain evidence="2">NBRC 14627</strain>
    </source>
</reference>
<feature type="transmembrane region" description="Helical" evidence="1">
    <location>
        <begin position="31"/>
        <end position="51"/>
    </location>
</feature>
<feature type="transmembrane region" description="Helical" evidence="1">
    <location>
        <begin position="111"/>
        <end position="137"/>
    </location>
</feature>
<accession>A0A9W6V519</accession>
<feature type="transmembrane region" description="Helical" evidence="1">
    <location>
        <begin position="242"/>
        <end position="263"/>
    </location>
</feature>
<feature type="transmembrane region" description="Helical" evidence="1">
    <location>
        <begin position="157"/>
        <end position="180"/>
    </location>
</feature>
<proteinExistence type="predicted"/>
<gene>
    <name evidence="2" type="ORF">Kpho02_49640</name>
</gene>
<dbReference type="RefSeq" id="WP_285738354.1">
    <property type="nucleotide sequence ID" value="NZ_BSSA01000019.1"/>
</dbReference>
<evidence type="ECO:0008006" key="4">
    <source>
        <dbReference type="Google" id="ProtNLM"/>
    </source>
</evidence>
<protein>
    <recommendedName>
        <fullName evidence="4">ABC-2 type transport system permease protein</fullName>
    </recommendedName>
</protein>
<keyword evidence="1" id="KW-0812">Transmembrane</keyword>
<feature type="transmembrane region" description="Helical" evidence="1">
    <location>
        <begin position="63"/>
        <end position="84"/>
    </location>
</feature>
<evidence type="ECO:0000313" key="3">
    <source>
        <dbReference type="Proteomes" id="UP001165041"/>
    </source>
</evidence>
<keyword evidence="1" id="KW-0472">Membrane</keyword>
<organism evidence="2 3">
    <name type="scientific">Kitasatospora phosalacinea</name>
    <dbReference type="NCBI Taxonomy" id="2065"/>
    <lineage>
        <taxon>Bacteria</taxon>
        <taxon>Bacillati</taxon>
        <taxon>Actinomycetota</taxon>
        <taxon>Actinomycetes</taxon>
        <taxon>Kitasatosporales</taxon>
        <taxon>Streptomycetaceae</taxon>
        <taxon>Kitasatospora</taxon>
    </lineage>
</organism>
<feature type="transmembrane region" description="Helical" evidence="1">
    <location>
        <begin position="187"/>
        <end position="208"/>
    </location>
</feature>